<accession>A0A2P4XSS5</accession>
<sequence>MSKSRSRQPLNYGKAHFQVDASNLLAARELGILREDVNIDCSDSSNPSYGVAYFIASVKTSRSNVGFQIFVEQMSVKGNNSGNAKFACKNLNGMQFLDHELALEQLSCLFFYQRNGRYRKQFRTQSFEIHRDIYPPCVEGSIPLPAKAKRNTTQITSKLTAMIEGEMLPVHNGSTTTMTGTAIKKFLKSKGADVSASVVSRMKEAIDEKLHGDANNWMGTELRSAKPLDGFNCYFIKLSELMSEKRQLAGNWVKKSGEEGLVPKLLKTRNDRTVAAGMGLTACSISARLQFQDMFIHTELWFFLTELSHVSTGKMKTFPVSTQSAHLSTKD</sequence>
<name>A0A2P4XSS5_9STRA</name>
<dbReference type="AlphaFoldDB" id="A0A2P4XSS5"/>
<proteinExistence type="predicted"/>
<protein>
    <submittedName>
        <fullName evidence="1">Uncharacterized protein</fullName>
    </submittedName>
</protein>
<gene>
    <name evidence="1" type="ORF">PHPALM_15219</name>
</gene>
<dbReference type="Proteomes" id="UP000237271">
    <property type="component" value="Unassembled WGS sequence"/>
</dbReference>
<organism evidence="1 2">
    <name type="scientific">Phytophthora palmivora</name>
    <dbReference type="NCBI Taxonomy" id="4796"/>
    <lineage>
        <taxon>Eukaryota</taxon>
        <taxon>Sar</taxon>
        <taxon>Stramenopiles</taxon>
        <taxon>Oomycota</taxon>
        <taxon>Peronosporomycetes</taxon>
        <taxon>Peronosporales</taxon>
        <taxon>Peronosporaceae</taxon>
        <taxon>Phytophthora</taxon>
    </lineage>
</organism>
<keyword evidence="2" id="KW-1185">Reference proteome</keyword>
<dbReference type="OrthoDB" id="126325at2759"/>
<comment type="caution">
    <text evidence="1">The sequence shown here is derived from an EMBL/GenBank/DDBJ whole genome shotgun (WGS) entry which is preliminary data.</text>
</comment>
<evidence type="ECO:0000313" key="1">
    <source>
        <dbReference type="EMBL" id="POM68603.1"/>
    </source>
</evidence>
<reference evidence="1 2" key="1">
    <citation type="journal article" date="2017" name="Genome Biol. Evol.">
        <title>Phytophthora megakarya and P. palmivora, closely related causal agents of cacao black pod rot, underwent increases in genome sizes and gene numbers by different mechanisms.</title>
        <authorList>
            <person name="Ali S.S."/>
            <person name="Shao J."/>
            <person name="Lary D.J."/>
            <person name="Kronmiller B."/>
            <person name="Shen D."/>
            <person name="Strem M.D."/>
            <person name="Amoako-Attah I."/>
            <person name="Akrofi A.Y."/>
            <person name="Begoude B.A."/>
            <person name="Ten Hoopen G.M."/>
            <person name="Coulibaly K."/>
            <person name="Kebe B.I."/>
            <person name="Melnick R.L."/>
            <person name="Guiltinan M.J."/>
            <person name="Tyler B.M."/>
            <person name="Meinhardt L.W."/>
            <person name="Bailey B.A."/>
        </authorList>
    </citation>
    <scope>NUCLEOTIDE SEQUENCE [LARGE SCALE GENOMIC DNA]</scope>
    <source>
        <strain evidence="2">sbr112.9</strain>
    </source>
</reference>
<dbReference type="EMBL" id="NCKW01008133">
    <property type="protein sequence ID" value="POM68603.1"/>
    <property type="molecule type" value="Genomic_DNA"/>
</dbReference>
<evidence type="ECO:0000313" key="2">
    <source>
        <dbReference type="Proteomes" id="UP000237271"/>
    </source>
</evidence>